<dbReference type="EMBL" id="JYDR01000143">
    <property type="protein sequence ID" value="KRY67215.1"/>
    <property type="molecule type" value="Genomic_DNA"/>
</dbReference>
<evidence type="ECO:0000313" key="1">
    <source>
        <dbReference type="EMBL" id="KRY67215.1"/>
    </source>
</evidence>
<evidence type="ECO:0000313" key="4">
    <source>
        <dbReference type="Proteomes" id="UP000054632"/>
    </source>
</evidence>
<evidence type="ECO:0000313" key="6">
    <source>
        <dbReference type="Proteomes" id="UP000054826"/>
    </source>
</evidence>
<dbReference type="Proteomes" id="UP000054826">
    <property type="component" value="Unassembled WGS sequence"/>
</dbReference>
<dbReference type="Proteomes" id="UP000054632">
    <property type="component" value="Unassembled WGS sequence"/>
</dbReference>
<comment type="caution">
    <text evidence="3">The sequence shown here is derived from an EMBL/GenBank/DDBJ whole genome shotgun (WGS) entry which is preliminary data.</text>
</comment>
<evidence type="ECO:0000313" key="5">
    <source>
        <dbReference type="Proteomes" id="UP000054805"/>
    </source>
</evidence>
<evidence type="ECO:0000313" key="2">
    <source>
        <dbReference type="EMBL" id="KRZ22599.1"/>
    </source>
</evidence>
<dbReference type="EMBL" id="JYDS01000168">
    <property type="protein sequence ID" value="KRZ22599.1"/>
    <property type="molecule type" value="Genomic_DNA"/>
</dbReference>
<dbReference type="AlphaFoldDB" id="A0A0V1JL43"/>
<organism evidence="3 6">
    <name type="scientific">Trichinella pseudospiralis</name>
    <name type="common">Parasitic roundworm</name>
    <dbReference type="NCBI Taxonomy" id="6337"/>
    <lineage>
        <taxon>Eukaryota</taxon>
        <taxon>Metazoa</taxon>
        <taxon>Ecdysozoa</taxon>
        <taxon>Nematoda</taxon>
        <taxon>Enoplea</taxon>
        <taxon>Dorylaimia</taxon>
        <taxon>Trichinellida</taxon>
        <taxon>Trichinellidae</taxon>
        <taxon>Trichinella</taxon>
    </lineage>
</organism>
<dbReference type="Proteomes" id="UP000054805">
    <property type="component" value="Unassembled WGS sequence"/>
</dbReference>
<name>A0A0V1JL43_TRIPS</name>
<protein>
    <submittedName>
        <fullName evidence="3">Uncharacterized protein</fullName>
    </submittedName>
</protein>
<gene>
    <name evidence="1" type="ORF">T4A_395</name>
    <name evidence="2" type="ORF">T4B_14466</name>
    <name evidence="3" type="ORF">T4C_4945</name>
</gene>
<dbReference type="EMBL" id="JYDV01000085">
    <property type="protein sequence ID" value="KRZ35715.1"/>
    <property type="molecule type" value="Genomic_DNA"/>
</dbReference>
<accession>A0A0V1JL43</accession>
<keyword evidence="5" id="KW-1185">Reference proteome</keyword>
<sequence>MLKRHYAVTEIFSSWSVSAIQSRVQCDDDSTSNAYTNVLCKYIMHKQNQQQILRELDFLV</sequence>
<proteinExistence type="predicted"/>
<reference evidence="4 5" key="1">
    <citation type="submission" date="2015-01" db="EMBL/GenBank/DDBJ databases">
        <title>Evolution of Trichinella species and genotypes.</title>
        <authorList>
            <person name="Korhonen P.K."/>
            <person name="Edoardo P."/>
            <person name="Giuseppe L.R."/>
            <person name="Gasser R.B."/>
        </authorList>
    </citation>
    <scope>NUCLEOTIDE SEQUENCE [LARGE SCALE GENOMIC DNA]</scope>
    <source>
        <strain evidence="1">ISS13</strain>
        <strain evidence="3">ISS176</strain>
        <strain evidence="2">ISS588</strain>
    </source>
</reference>
<evidence type="ECO:0000313" key="3">
    <source>
        <dbReference type="EMBL" id="KRZ35715.1"/>
    </source>
</evidence>